<evidence type="ECO:0000256" key="3">
    <source>
        <dbReference type="ARBA" id="ARBA00022448"/>
    </source>
</evidence>
<dbReference type="Pfam" id="PF00153">
    <property type="entry name" value="Mito_carr"/>
    <property type="match status" value="3"/>
</dbReference>
<evidence type="ECO:0000256" key="7">
    <source>
        <dbReference type="ARBA" id="ARBA00022786"/>
    </source>
</evidence>
<feature type="repeat" description="Solcar" evidence="12">
    <location>
        <begin position="188"/>
        <end position="279"/>
    </location>
</feature>
<feature type="repeat" description="Solcar" evidence="12">
    <location>
        <begin position="10"/>
        <end position="95"/>
    </location>
</feature>
<evidence type="ECO:0000256" key="6">
    <source>
        <dbReference type="ARBA" id="ARBA00022737"/>
    </source>
</evidence>
<dbReference type="PANTHER" id="PTHR46356:SF1">
    <property type="entry name" value="MITOCHONDRIAL 2-OXODICARBOXYLATE CARRIER"/>
    <property type="match status" value="1"/>
</dbReference>
<dbReference type="SUPFAM" id="SSF54495">
    <property type="entry name" value="UBC-like"/>
    <property type="match status" value="1"/>
</dbReference>
<feature type="repeat" description="Solcar" evidence="12">
    <location>
        <begin position="105"/>
        <end position="187"/>
    </location>
</feature>
<dbReference type="SUPFAM" id="SSF103506">
    <property type="entry name" value="Mitochondrial carrier"/>
    <property type="match status" value="1"/>
</dbReference>
<dbReference type="InterPro" id="IPR000608">
    <property type="entry name" value="UBC"/>
</dbReference>
<evidence type="ECO:0000256" key="14">
    <source>
        <dbReference type="RuleBase" id="RU000488"/>
    </source>
</evidence>
<comment type="caution">
    <text evidence="17">The sequence shown here is derived from an EMBL/GenBank/DDBJ whole genome shotgun (WGS) entry which is preliminary data.</text>
</comment>
<dbReference type="InterPro" id="IPR016135">
    <property type="entry name" value="UBQ-conjugating_enzyme/RWD"/>
</dbReference>
<dbReference type="InterPro" id="IPR018108">
    <property type="entry name" value="MCP_transmembrane"/>
</dbReference>
<organism evidence="17 18">
    <name type="scientific">Clathrus columnatus</name>
    <dbReference type="NCBI Taxonomy" id="1419009"/>
    <lineage>
        <taxon>Eukaryota</taxon>
        <taxon>Fungi</taxon>
        <taxon>Dikarya</taxon>
        <taxon>Basidiomycota</taxon>
        <taxon>Agaricomycotina</taxon>
        <taxon>Agaricomycetes</taxon>
        <taxon>Phallomycetidae</taxon>
        <taxon>Phallales</taxon>
        <taxon>Clathraceae</taxon>
        <taxon>Clathrus</taxon>
    </lineage>
</organism>
<evidence type="ECO:0000313" key="18">
    <source>
        <dbReference type="Proteomes" id="UP001050691"/>
    </source>
</evidence>
<keyword evidence="9 15" id="KW-1133">Transmembrane helix</keyword>
<evidence type="ECO:0000256" key="4">
    <source>
        <dbReference type="ARBA" id="ARBA00022679"/>
    </source>
</evidence>
<reference evidence="17" key="1">
    <citation type="submission" date="2021-10" db="EMBL/GenBank/DDBJ databases">
        <title>De novo Genome Assembly of Clathrus columnatus (Basidiomycota, Fungi) Using Illumina and Nanopore Sequence Data.</title>
        <authorList>
            <person name="Ogiso-Tanaka E."/>
            <person name="Itagaki H."/>
            <person name="Hosoya T."/>
            <person name="Hosaka K."/>
        </authorList>
    </citation>
    <scope>NUCLEOTIDE SEQUENCE</scope>
    <source>
        <strain evidence="17">MO-923</strain>
    </source>
</reference>
<keyword evidence="18" id="KW-1185">Reference proteome</keyword>
<keyword evidence="11 12" id="KW-0472">Membrane</keyword>
<evidence type="ECO:0000313" key="17">
    <source>
        <dbReference type="EMBL" id="GJJ14002.1"/>
    </source>
</evidence>
<keyword evidence="3 14" id="KW-0813">Transport</keyword>
<feature type="transmembrane region" description="Helical" evidence="15">
    <location>
        <begin position="12"/>
        <end position="33"/>
    </location>
</feature>
<dbReference type="GO" id="GO:0005743">
    <property type="term" value="C:mitochondrial inner membrane"/>
    <property type="evidence" value="ECO:0007669"/>
    <property type="project" value="UniProtKB-SubCell"/>
</dbReference>
<dbReference type="GO" id="GO:0016740">
    <property type="term" value="F:transferase activity"/>
    <property type="evidence" value="ECO:0007669"/>
    <property type="project" value="UniProtKB-KW"/>
</dbReference>
<dbReference type="PROSITE" id="PS50127">
    <property type="entry name" value="UBC_2"/>
    <property type="match status" value="1"/>
</dbReference>
<keyword evidence="5 12" id="KW-0812">Transmembrane</keyword>
<dbReference type="Gene3D" id="3.10.110.10">
    <property type="entry name" value="Ubiquitin Conjugating Enzyme"/>
    <property type="match status" value="1"/>
</dbReference>
<dbReference type="SMART" id="SM00212">
    <property type="entry name" value="UBCc"/>
    <property type="match status" value="1"/>
</dbReference>
<comment type="subcellular location">
    <subcellularLocation>
        <location evidence="1">Mitochondrion inner membrane</location>
        <topology evidence="1">Multi-pass membrane protein</topology>
    </subcellularLocation>
</comment>
<keyword evidence="6" id="KW-0677">Repeat</keyword>
<feature type="active site" description="Glycyl thioester intermediate" evidence="13">
    <location>
        <position position="366"/>
    </location>
</feature>
<evidence type="ECO:0000256" key="2">
    <source>
        <dbReference type="ARBA" id="ARBA00006375"/>
    </source>
</evidence>
<dbReference type="Gene3D" id="1.50.40.10">
    <property type="entry name" value="Mitochondrial carrier domain"/>
    <property type="match status" value="2"/>
</dbReference>
<dbReference type="EMBL" id="BPWL01000009">
    <property type="protein sequence ID" value="GJJ14002.1"/>
    <property type="molecule type" value="Genomic_DNA"/>
</dbReference>
<evidence type="ECO:0000256" key="1">
    <source>
        <dbReference type="ARBA" id="ARBA00004448"/>
    </source>
</evidence>
<evidence type="ECO:0000256" key="8">
    <source>
        <dbReference type="ARBA" id="ARBA00022792"/>
    </source>
</evidence>
<proteinExistence type="inferred from homology"/>
<dbReference type="InterPro" id="IPR051752">
    <property type="entry name" value="Mito_2-oxodicarb_carrier"/>
</dbReference>
<accession>A0AAV5AJS0</accession>
<comment type="similarity">
    <text evidence="2 14">Belongs to the mitochondrial carrier (TC 2.A.29) family.</text>
</comment>
<protein>
    <recommendedName>
        <fullName evidence="16">UBC core domain-containing protein</fullName>
    </recommendedName>
</protein>
<evidence type="ECO:0000256" key="10">
    <source>
        <dbReference type="ARBA" id="ARBA00023128"/>
    </source>
</evidence>
<dbReference type="InterPro" id="IPR023395">
    <property type="entry name" value="MCP_dom_sf"/>
</dbReference>
<evidence type="ECO:0000256" key="15">
    <source>
        <dbReference type="SAM" id="Phobius"/>
    </source>
</evidence>
<dbReference type="InterPro" id="IPR023313">
    <property type="entry name" value="UBQ-conjugating_AS"/>
</dbReference>
<keyword evidence="4" id="KW-0808">Transferase</keyword>
<evidence type="ECO:0000256" key="11">
    <source>
        <dbReference type="ARBA" id="ARBA00023136"/>
    </source>
</evidence>
<gene>
    <name evidence="17" type="ORF">Clacol_008259</name>
</gene>
<dbReference type="Proteomes" id="UP001050691">
    <property type="component" value="Unassembled WGS sequence"/>
</dbReference>
<dbReference type="PANTHER" id="PTHR46356">
    <property type="entry name" value="MITOCHONDRIAL 2-OXODICARBOXYLATE CARRIER"/>
    <property type="match status" value="1"/>
</dbReference>
<name>A0AAV5AJS0_9AGAM</name>
<sequence>MSSNSTRKPLPFVANFAAGAIAGVSEILTFYPLDVVKTRMQLDIGKTSVGLVGSLRAIIAQEGFGRLYRGLAAPLLLEAPKRAVKFASNDFWGTTFLSTTGSKKMTQGLSIATGCAAGATESFVVVPFELVKIRLQDKSSMYAGPMDVVRQTVRTEGPLGLYAGMEATFWRSIFQVRSLLPKAETRGAELFNNFVAGAIGGGVGTVLNTPFDVVKSRIQGAAKPPPGQLPKYNWTYPALATILREEGPKALYKGFVPKVVRLAPGGGVLLLVVEFTLDIFRKANGKTFPVSSFYAKLLNRKSSRVGAPDSMFTAGPITESDMFTWEALICGPKDTPFPQDYPLSPFKMKFDPPIFHPNIYPDGNVCISILHTPGDDPTMYEKASERWSPVQSVEKVILSAEPNLESGSFFEHSRVHVHVKKVSLHIFIPENTMRIHSPDQFHEFIKPGYNRRSPSERNE</sequence>
<evidence type="ECO:0000256" key="13">
    <source>
        <dbReference type="PROSITE-ProRule" id="PRU10133"/>
    </source>
</evidence>
<dbReference type="AlphaFoldDB" id="A0AAV5AJS0"/>
<dbReference type="PROSITE" id="PS00183">
    <property type="entry name" value="UBC_1"/>
    <property type="match status" value="1"/>
</dbReference>
<evidence type="ECO:0000259" key="16">
    <source>
        <dbReference type="PROSITE" id="PS50127"/>
    </source>
</evidence>
<dbReference type="PROSITE" id="PS50920">
    <property type="entry name" value="SOLCAR"/>
    <property type="match status" value="3"/>
</dbReference>
<keyword evidence="10" id="KW-0496">Mitochondrion</keyword>
<evidence type="ECO:0000256" key="12">
    <source>
        <dbReference type="PROSITE-ProRule" id="PRU00282"/>
    </source>
</evidence>
<evidence type="ECO:0000256" key="5">
    <source>
        <dbReference type="ARBA" id="ARBA00022692"/>
    </source>
</evidence>
<keyword evidence="8" id="KW-0999">Mitochondrion inner membrane</keyword>
<evidence type="ECO:0000256" key="9">
    <source>
        <dbReference type="ARBA" id="ARBA00022989"/>
    </source>
</evidence>
<feature type="domain" description="UBC core" evidence="16">
    <location>
        <begin position="272"/>
        <end position="459"/>
    </location>
</feature>
<keyword evidence="7" id="KW-0833">Ubl conjugation pathway</keyword>
<dbReference type="Pfam" id="PF00179">
    <property type="entry name" value="UQ_con"/>
    <property type="match status" value="1"/>
</dbReference>